<keyword evidence="8" id="KW-0812">Transmembrane</keyword>
<dbReference type="Pfam" id="PF04997">
    <property type="entry name" value="RNA_pol_Rpb1_1"/>
    <property type="match status" value="1"/>
</dbReference>
<evidence type="ECO:0000256" key="5">
    <source>
        <dbReference type="ARBA" id="ARBA00023163"/>
    </source>
</evidence>
<evidence type="ECO:0000256" key="7">
    <source>
        <dbReference type="RuleBase" id="RU004279"/>
    </source>
</evidence>
<organism evidence="10">
    <name type="scientific">Eutreptiella sp. CCMP389</name>
    <dbReference type="NCBI Taxonomy" id="96781"/>
    <lineage>
        <taxon>Eukaryota</taxon>
        <taxon>Discoba</taxon>
        <taxon>Euglenozoa</taxon>
        <taxon>Euglenida</taxon>
        <taxon>Spirocuta</taxon>
        <taxon>Euglenophyceae</taxon>
        <taxon>Eutreptiales</taxon>
        <taxon>Eutreptiaceae</taxon>
        <taxon>Eutreptiella</taxon>
    </lineage>
</organism>
<geneLocation type="chloroplast" evidence="10"/>
<dbReference type="PANTHER" id="PTHR19376:SF54">
    <property type="entry name" value="DNA-DIRECTED RNA POLYMERASE SUBUNIT BETA"/>
    <property type="match status" value="1"/>
</dbReference>
<keyword evidence="4 7" id="KW-0548">Nucleotidyltransferase</keyword>
<accession>A0A977PIL6</accession>
<dbReference type="GO" id="GO:0000428">
    <property type="term" value="C:DNA-directed RNA polymerase complex"/>
    <property type="evidence" value="ECO:0007669"/>
    <property type="project" value="UniProtKB-KW"/>
</dbReference>
<evidence type="ECO:0000256" key="6">
    <source>
        <dbReference type="ARBA" id="ARBA00048552"/>
    </source>
</evidence>
<protein>
    <recommendedName>
        <fullName evidence="7">DNA-directed RNA polymerase subunit</fullName>
        <ecNumber evidence="7">2.7.7.6</ecNumber>
    </recommendedName>
</protein>
<evidence type="ECO:0000256" key="2">
    <source>
        <dbReference type="ARBA" id="ARBA00022478"/>
    </source>
</evidence>
<reference evidence="10" key="1">
    <citation type="submission" date="2021-09" db="EMBL/GenBank/DDBJ databases">
        <authorList>
            <person name="Maciszewski K."/>
            <person name="Dabbagh N."/>
            <person name="Preisfeld A."/>
            <person name="Karnkowska A."/>
        </authorList>
    </citation>
    <scope>NUCLEOTIDE SEQUENCE</scope>
</reference>
<dbReference type="SMART" id="SM00663">
    <property type="entry name" value="RPOLA_N"/>
    <property type="match status" value="1"/>
</dbReference>
<feature type="transmembrane region" description="Helical" evidence="8">
    <location>
        <begin position="103"/>
        <end position="123"/>
    </location>
</feature>
<keyword evidence="2 7" id="KW-0240">DNA-directed RNA polymerase</keyword>
<dbReference type="InterPro" id="IPR007066">
    <property type="entry name" value="RNA_pol_Rpb1_3"/>
</dbReference>
<sequence length="595" mass="69142">MDKNFEYIQIRVASPSRIRSWSTRTLPSGRVLGEVLSSDTLNYKTLRPEINGLFCERIFGPIKNWECACGRYKRQKIRKNLVFCSSCQVEVTESKIRRYRLGFLELVLPIVHILYLKYISILLDIKLVDIKKIIYFKSFLSLQDNFLDDLELNSFFGAEALHKILKEINLGIIAFQLGESAFYLNSGLSLKNFQVKKNKVIRRLRLINHLLKMKIKPEWMIISSLPILPPDLRPIILLENDYFASSDLNVLYKRIINCNNRLSYLKKCLVTEILVNNERRFLQESIDSLFLSNKQSVKSNSDMFNTSRSLKSLSSIVSGKQGRFRQNLLGKRVDYSGRTVIVVEPELKLFECGLPKEVALELFKPLVIFKLISLRLSRSVRSAKLKILQKEIKLWKILKIVVKNHPILLNRAPTLHRLGIQAFLPKLNDFKTVQLHPLVCSAFNADFDGDQMAIHVPLSIESQAEARLLMLASNNWLSPANGSPIMTLTQDMVLGIYFLTLENLSLFNLFNKFFYFNNKFDVFLALERDKISMQTFIWLKLQNHFFSEIESYQSFIKLNVQEKILIKKIDLKESFDFIRTTPGRIVFDQAIREFL</sequence>
<dbReference type="SUPFAM" id="SSF64484">
    <property type="entry name" value="beta and beta-prime subunits of DNA dependent RNA-polymerase"/>
    <property type="match status" value="1"/>
</dbReference>
<dbReference type="GO" id="GO:0003899">
    <property type="term" value="F:DNA-directed RNA polymerase activity"/>
    <property type="evidence" value="ECO:0007669"/>
    <property type="project" value="UniProtKB-EC"/>
</dbReference>
<comment type="catalytic activity">
    <reaction evidence="6 7">
        <text>RNA(n) + a ribonucleoside 5'-triphosphate = RNA(n+1) + diphosphate</text>
        <dbReference type="Rhea" id="RHEA:21248"/>
        <dbReference type="Rhea" id="RHEA-COMP:14527"/>
        <dbReference type="Rhea" id="RHEA-COMP:17342"/>
        <dbReference type="ChEBI" id="CHEBI:33019"/>
        <dbReference type="ChEBI" id="CHEBI:61557"/>
        <dbReference type="ChEBI" id="CHEBI:140395"/>
        <dbReference type="EC" id="2.7.7.6"/>
    </reaction>
</comment>
<reference evidence="10" key="2">
    <citation type="journal article" date="2022" name="Mol. Phylogenet. Evol.">
        <title>Maturyoshka: A maturase inside a maturase, and other peculiarities of the novel chloroplast genomes of marine euglenophytes.</title>
        <authorList>
            <person name="Maciszewski K."/>
            <person name="Dabbagh N."/>
            <person name="Preisfeld A."/>
            <person name="Karnkowska A."/>
        </authorList>
    </citation>
    <scope>NUCLEOTIDE SEQUENCE</scope>
</reference>
<dbReference type="Gene3D" id="1.10.274.100">
    <property type="entry name" value="RNA polymerase Rpb1, domain 3"/>
    <property type="match status" value="1"/>
</dbReference>
<evidence type="ECO:0000256" key="1">
    <source>
        <dbReference type="ARBA" id="ARBA00004026"/>
    </source>
</evidence>
<keyword evidence="5 7" id="KW-0804">Transcription</keyword>
<dbReference type="AlphaFoldDB" id="A0A977PIL6"/>
<evidence type="ECO:0000256" key="4">
    <source>
        <dbReference type="ARBA" id="ARBA00022695"/>
    </source>
</evidence>
<dbReference type="Gene3D" id="1.10.40.90">
    <property type="match status" value="1"/>
</dbReference>
<dbReference type="InterPro" id="IPR006592">
    <property type="entry name" value="RNA_pol_N"/>
</dbReference>
<evidence type="ECO:0000313" key="10">
    <source>
        <dbReference type="EMBL" id="UXD06402.1"/>
    </source>
</evidence>
<keyword evidence="8" id="KW-0472">Membrane</keyword>
<dbReference type="InterPro" id="IPR000722">
    <property type="entry name" value="RNA_pol_asu"/>
</dbReference>
<evidence type="ECO:0000256" key="8">
    <source>
        <dbReference type="SAM" id="Phobius"/>
    </source>
</evidence>
<dbReference type="InterPro" id="IPR045867">
    <property type="entry name" value="DNA-dir_RpoC_beta_prime"/>
</dbReference>
<dbReference type="EC" id="2.7.7.6" evidence="7"/>
<comment type="function">
    <text evidence="1 7">DNA-dependent RNA polymerase catalyzes the transcription of DNA into RNA using the four ribonucleoside triphosphates as substrates.</text>
</comment>
<proteinExistence type="inferred from homology"/>
<dbReference type="InterPro" id="IPR042102">
    <property type="entry name" value="RNA_pol_Rpb1_3_sf"/>
</dbReference>
<evidence type="ECO:0000259" key="9">
    <source>
        <dbReference type="SMART" id="SM00663"/>
    </source>
</evidence>
<dbReference type="Pfam" id="PF00623">
    <property type="entry name" value="RNA_pol_Rpb1_2"/>
    <property type="match status" value="2"/>
</dbReference>
<keyword evidence="3 7" id="KW-0808">Transferase</keyword>
<dbReference type="EMBL" id="OK136185">
    <property type="protein sequence ID" value="UXD06402.1"/>
    <property type="molecule type" value="Genomic_DNA"/>
</dbReference>
<dbReference type="InterPro" id="IPR007080">
    <property type="entry name" value="RNA_pol_Rpb1_1"/>
</dbReference>
<keyword evidence="8" id="KW-1133">Transmembrane helix</keyword>
<dbReference type="InterPro" id="IPR044893">
    <property type="entry name" value="RNA_pol_Rpb1_clamp_domain"/>
</dbReference>
<dbReference type="GO" id="GO:0003677">
    <property type="term" value="F:DNA binding"/>
    <property type="evidence" value="ECO:0007669"/>
    <property type="project" value="InterPro"/>
</dbReference>
<dbReference type="Pfam" id="PF04983">
    <property type="entry name" value="RNA_pol_Rpb1_3"/>
    <property type="match status" value="1"/>
</dbReference>
<comment type="similarity">
    <text evidence="7">Belongs to the RNA polymerase beta' chain family.</text>
</comment>
<evidence type="ECO:0000256" key="3">
    <source>
        <dbReference type="ARBA" id="ARBA00022679"/>
    </source>
</evidence>
<dbReference type="PANTHER" id="PTHR19376">
    <property type="entry name" value="DNA-DIRECTED RNA POLYMERASE"/>
    <property type="match status" value="1"/>
</dbReference>
<dbReference type="GO" id="GO:0006351">
    <property type="term" value="P:DNA-templated transcription"/>
    <property type="evidence" value="ECO:0007669"/>
    <property type="project" value="InterPro"/>
</dbReference>
<dbReference type="Gene3D" id="4.10.860.120">
    <property type="entry name" value="RNA polymerase II, clamp domain"/>
    <property type="match status" value="1"/>
</dbReference>
<feature type="domain" description="RNA polymerase N-terminal" evidence="9">
    <location>
        <begin position="218"/>
        <end position="500"/>
    </location>
</feature>
<keyword evidence="10" id="KW-0934">Plastid</keyword>
<dbReference type="Gene3D" id="2.40.40.20">
    <property type="match status" value="1"/>
</dbReference>
<name>A0A977PIL6_9EUGL</name>
<keyword evidence="10" id="KW-0150">Chloroplast</keyword>